<dbReference type="CDD" id="cd00130">
    <property type="entry name" value="PAS"/>
    <property type="match status" value="1"/>
</dbReference>
<feature type="modified residue" description="4-aspartylphosphate" evidence="2">
    <location>
        <position position="604"/>
    </location>
</feature>
<evidence type="ECO:0000259" key="4">
    <source>
        <dbReference type="PROSITE" id="PS50109"/>
    </source>
</evidence>
<dbReference type="Pfam" id="PF02518">
    <property type="entry name" value="HATPase_c"/>
    <property type="match status" value="1"/>
</dbReference>
<feature type="compositionally biased region" description="Polar residues" evidence="3">
    <location>
        <begin position="515"/>
        <end position="536"/>
    </location>
</feature>
<gene>
    <name evidence="6" type="ORF">FHL15_003132</name>
</gene>
<keyword evidence="1 2" id="KW-0597">Phosphoprotein</keyword>
<dbReference type="EMBL" id="VFLP01000013">
    <property type="protein sequence ID" value="TRX95990.1"/>
    <property type="molecule type" value="Genomic_DNA"/>
</dbReference>
<dbReference type="AlphaFoldDB" id="A0A553I706"/>
<dbReference type="InterPro" id="IPR003661">
    <property type="entry name" value="HisK_dim/P_dom"/>
</dbReference>
<dbReference type="InterPro" id="IPR036890">
    <property type="entry name" value="HATPase_C_sf"/>
</dbReference>
<dbReference type="InterPro" id="IPR035965">
    <property type="entry name" value="PAS-like_dom_sf"/>
</dbReference>
<name>A0A553I706_9PEZI</name>
<dbReference type="GO" id="GO:0000155">
    <property type="term" value="F:phosphorelay sensor kinase activity"/>
    <property type="evidence" value="ECO:0007669"/>
    <property type="project" value="InterPro"/>
</dbReference>
<dbReference type="OrthoDB" id="60033at2759"/>
<organism evidence="6 7">
    <name type="scientific">Xylaria flabelliformis</name>
    <dbReference type="NCBI Taxonomy" id="2512241"/>
    <lineage>
        <taxon>Eukaryota</taxon>
        <taxon>Fungi</taxon>
        <taxon>Dikarya</taxon>
        <taxon>Ascomycota</taxon>
        <taxon>Pezizomycotina</taxon>
        <taxon>Sordariomycetes</taxon>
        <taxon>Xylariomycetidae</taxon>
        <taxon>Xylariales</taxon>
        <taxon>Xylariaceae</taxon>
        <taxon>Xylaria</taxon>
    </lineage>
</organism>
<dbReference type="InterPro" id="IPR000014">
    <property type="entry name" value="PAS"/>
</dbReference>
<dbReference type="CDD" id="cd00082">
    <property type="entry name" value="HisKA"/>
    <property type="match status" value="1"/>
</dbReference>
<dbReference type="PROSITE" id="PS50110">
    <property type="entry name" value="RESPONSE_REGULATORY"/>
    <property type="match status" value="1"/>
</dbReference>
<dbReference type="SUPFAM" id="SSF47384">
    <property type="entry name" value="Homodimeric domain of signal transducing histidine kinase"/>
    <property type="match status" value="1"/>
</dbReference>
<evidence type="ECO:0000313" key="7">
    <source>
        <dbReference type="Proteomes" id="UP000319160"/>
    </source>
</evidence>
<evidence type="ECO:0000256" key="3">
    <source>
        <dbReference type="SAM" id="MobiDB-lite"/>
    </source>
</evidence>
<dbReference type="InterPro" id="IPR003594">
    <property type="entry name" value="HATPase_dom"/>
</dbReference>
<dbReference type="InterPro" id="IPR036097">
    <property type="entry name" value="HisK_dim/P_sf"/>
</dbReference>
<evidence type="ECO:0000313" key="6">
    <source>
        <dbReference type="EMBL" id="TRX95990.1"/>
    </source>
</evidence>
<dbReference type="SUPFAM" id="SSF55874">
    <property type="entry name" value="ATPase domain of HSP90 chaperone/DNA topoisomerase II/histidine kinase"/>
    <property type="match status" value="1"/>
</dbReference>
<feature type="domain" description="Histidine kinase" evidence="4">
    <location>
        <begin position="220"/>
        <end position="510"/>
    </location>
</feature>
<dbReference type="STRING" id="2512241.A0A553I706"/>
<evidence type="ECO:0000256" key="2">
    <source>
        <dbReference type="PROSITE-ProRule" id="PRU00169"/>
    </source>
</evidence>
<dbReference type="PRINTS" id="PR00344">
    <property type="entry name" value="BCTRLSENSOR"/>
</dbReference>
<dbReference type="SMART" id="SM00448">
    <property type="entry name" value="REC"/>
    <property type="match status" value="1"/>
</dbReference>
<dbReference type="SMART" id="SM00387">
    <property type="entry name" value="HATPase_c"/>
    <property type="match status" value="1"/>
</dbReference>
<evidence type="ECO:0000256" key="1">
    <source>
        <dbReference type="ARBA" id="ARBA00022553"/>
    </source>
</evidence>
<reference evidence="7" key="1">
    <citation type="submission" date="2019-06" db="EMBL/GenBank/DDBJ databases">
        <title>Draft genome sequence of the griseofulvin-producing fungus Xylaria cubensis strain G536.</title>
        <authorList>
            <person name="Mead M.E."/>
            <person name="Raja H.A."/>
            <person name="Steenwyk J.L."/>
            <person name="Knowles S.L."/>
            <person name="Oberlies N.H."/>
            <person name="Rokas A."/>
        </authorList>
    </citation>
    <scope>NUCLEOTIDE SEQUENCE [LARGE SCALE GENOMIC DNA]</scope>
    <source>
        <strain evidence="7">G536</strain>
    </source>
</reference>
<dbReference type="InterPro" id="IPR050956">
    <property type="entry name" value="2C_system_His_kinase"/>
</dbReference>
<feature type="region of interest" description="Disordered" evidence="3">
    <location>
        <begin position="515"/>
        <end position="544"/>
    </location>
</feature>
<accession>A0A553I706</accession>
<dbReference type="CDD" id="cd17546">
    <property type="entry name" value="REC_hyHK_CKI1_RcsC-like"/>
    <property type="match status" value="1"/>
</dbReference>
<dbReference type="PANTHER" id="PTHR43719">
    <property type="entry name" value="TWO-COMPONENT HISTIDINE KINASE"/>
    <property type="match status" value="1"/>
</dbReference>
<sequence length="732" mass="82174">MKSPRTNRTGQGTLISRFCAIKKLIGKDGRAKGSCGMPLDLTDSNIRQRHNECESQLTKQTTLDLKPGELNFAEHCPLGVCRTDRDGYVMYGNDAWRAYYDFAHKQVPHVPQPWLQFVNDDDVQSNKDFFRALQTDPRSRACEFRLKNKTYTISEGGRDYTNDSYILATGFPKFGEDGTLKYIDFWVTDISAQKMTAKVLSDKMTEAIHLNNQQERFIDMISHEIRNPLSAVLHCGEQVVDVGHTALDTISRESLLPATLAPLRQMLKKQIDSTVDAAKTIMYCVQHQKQIVDDVLTLSKLDSDLLLVSPSAVELMSLVRSSLKMSELELKAADIALEIVEDDSLENLGAHWVMLDSKMFIQIIINLVMNAIKFTKKSAHRKITIKVSAHKKRPTSDALYGIEYVPHHYCAKTSTSGSPPIDINTITKPELDIFLSFSVTDTGIGLTDSQKIHLFNRFAQASPKTYAEYGGSGLGLFISRQITEMLDGQIGVSSTPGVGSTFAFYVRAQRTTRLTKANSAATTDGESSSSRNPNKPGTEETTQRSVLVVEDNIINQRVLCKQLKNHGFLVQAANHGKEALNAVVSKKTPSSRNRATSFDVILCDIEMPVMDGIEFTKEVRRLESVRELSGHVPIVGVTANVRHAQVNKTLESGMDGVTTKPYRVHELIEHINRCTQWTKQLKRRHYIRRYLRDPGLSYRRRTFVILINTCSPTSSYMSRYHRQISVKTAASI</sequence>
<evidence type="ECO:0000259" key="5">
    <source>
        <dbReference type="PROSITE" id="PS50110"/>
    </source>
</evidence>
<dbReference type="Proteomes" id="UP000319160">
    <property type="component" value="Unassembled WGS sequence"/>
</dbReference>
<dbReference type="SUPFAM" id="SSF55785">
    <property type="entry name" value="PYP-like sensor domain (PAS domain)"/>
    <property type="match status" value="1"/>
</dbReference>
<dbReference type="SMART" id="SM00388">
    <property type="entry name" value="HisKA"/>
    <property type="match status" value="1"/>
</dbReference>
<dbReference type="Gene3D" id="3.40.50.2300">
    <property type="match status" value="1"/>
</dbReference>
<evidence type="ECO:0008006" key="8">
    <source>
        <dbReference type="Google" id="ProtNLM"/>
    </source>
</evidence>
<protein>
    <recommendedName>
        <fullName evidence="8">Histidine kinase</fullName>
    </recommendedName>
</protein>
<dbReference type="Gene3D" id="3.30.565.10">
    <property type="entry name" value="Histidine kinase-like ATPase, C-terminal domain"/>
    <property type="match status" value="1"/>
</dbReference>
<dbReference type="PANTHER" id="PTHR43719:SF60">
    <property type="entry name" value="HISTIDINE KINASE G2"/>
    <property type="match status" value="1"/>
</dbReference>
<dbReference type="InterPro" id="IPR005467">
    <property type="entry name" value="His_kinase_dom"/>
</dbReference>
<comment type="caution">
    <text evidence="6">The sequence shown here is derived from an EMBL/GenBank/DDBJ whole genome shotgun (WGS) entry which is preliminary data.</text>
</comment>
<dbReference type="InterPro" id="IPR004358">
    <property type="entry name" value="Sig_transdc_His_kin-like_C"/>
</dbReference>
<dbReference type="Gene3D" id="3.30.450.20">
    <property type="entry name" value="PAS domain"/>
    <property type="match status" value="1"/>
</dbReference>
<dbReference type="PROSITE" id="PS50109">
    <property type="entry name" value="HIS_KIN"/>
    <property type="match status" value="1"/>
</dbReference>
<proteinExistence type="predicted"/>
<dbReference type="Pfam" id="PF00072">
    <property type="entry name" value="Response_reg"/>
    <property type="match status" value="1"/>
</dbReference>
<dbReference type="Gene3D" id="1.10.287.130">
    <property type="match status" value="1"/>
</dbReference>
<dbReference type="InterPro" id="IPR011006">
    <property type="entry name" value="CheY-like_superfamily"/>
</dbReference>
<dbReference type="InterPro" id="IPR001789">
    <property type="entry name" value="Sig_transdc_resp-reg_receiver"/>
</dbReference>
<keyword evidence="7" id="KW-1185">Reference proteome</keyword>
<feature type="domain" description="Response regulatory" evidence="5">
    <location>
        <begin position="545"/>
        <end position="675"/>
    </location>
</feature>
<dbReference type="SUPFAM" id="SSF52172">
    <property type="entry name" value="CheY-like"/>
    <property type="match status" value="1"/>
</dbReference>